<comment type="caution">
    <text evidence="1">The sequence shown here is derived from an EMBL/GenBank/DDBJ whole genome shotgun (WGS) entry which is preliminary data.</text>
</comment>
<evidence type="ECO:0000313" key="1">
    <source>
        <dbReference type="EMBL" id="OBQ65194.1"/>
    </source>
</evidence>
<protein>
    <submittedName>
        <fullName evidence="1">Uncharacterized protein</fullName>
    </submittedName>
</protein>
<proteinExistence type="predicted"/>
<evidence type="ECO:0000313" key="2">
    <source>
        <dbReference type="Proteomes" id="UP000093737"/>
    </source>
</evidence>
<dbReference type="AlphaFoldDB" id="A0A6M7TTV7"/>
<dbReference type="EMBL" id="LYTK01000012">
    <property type="protein sequence ID" value="OBQ65194.1"/>
    <property type="molecule type" value="Genomic_DNA"/>
</dbReference>
<reference evidence="1 2" key="1">
    <citation type="submission" date="2016-05" db="EMBL/GenBank/DDBJ databases">
        <authorList>
            <person name="Ramsay J.P."/>
        </authorList>
    </citation>
    <scope>NUCLEOTIDE SEQUENCE [LARGE SCALE GENOMIC DNA]</scope>
    <source>
        <strain evidence="1 2">NZP2042</strain>
    </source>
</reference>
<accession>A0A6M7TTV7</accession>
<gene>
    <name evidence="1" type="ORF">A8145_13360</name>
</gene>
<organism evidence="1 2">
    <name type="scientific">Rhizobium loti</name>
    <name type="common">Mesorhizobium loti</name>
    <dbReference type="NCBI Taxonomy" id="381"/>
    <lineage>
        <taxon>Bacteria</taxon>
        <taxon>Pseudomonadati</taxon>
        <taxon>Pseudomonadota</taxon>
        <taxon>Alphaproteobacteria</taxon>
        <taxon>Hyphomicrobiales</taxon>
        <taxon>Phyllobacteriaceae</taxon>
        <taxon>Mesorhizobium</taxon>
    </lineage>
</organism>
<name>A0A6M7TTV7_RHILI</name>
<sequence>MSVAPGRIDVDVTTDGGETRLVWRETGRPQPSLGAAAGFGSRLERGLTSALGAAIERDWQPAGLVVSIAVSKAAICV</sequence>
<dbReference type="Proteomes" id="UP000093737">
    <property type="component" value="Unassembled WGS sequence"/>
</dbReference>